<dbReference type="InterPro" id="IPR036867">
    <property type="entry name" value="R3H_dom_sf"/>
</dbReference>
<dbReference type="InterPro" id="IPR038008">
    <property type="entry name" value="Jag_KH"/>
</dbReference>
<protein>
    <recommendedName>
        <fullName evidence="6">RNA-binding protein KhpB</fullName>
    </recommendedName>
    <alternativeName>
        <fullName evidence="6">RNA-binding protein EloR</fullName>
    </alternativeName>
</protein>
<dbReference type="SMART" id="SM01245">
    <property type="entry name" value="Jag_N"/>
    <property type="match status" value="1"/>
</dbReference>
<evidence type="ECO:0000256" key="6">
    <source>
        <dbReference type="HAMAP-Rule" id="MF_00867"/>
    </source>
</evidence>
<accession>A0A1E8GN35</accession>
<proteinExistence type="inferred from homology"/>
<dbReference type="InterPro" id="IPR034079">
    <property type="entry name" value="R3H_KhpB"/>
</dbReference>
<dbReference type="STRING" id="1859473.BG261_05115"/>
<dbReference type="Pfam" id="PF01424">
    <property type="entry name" value="R3H"/>
    <property type="match status" value="1"/>
</dbReference>
<keyword evidence="3 6" id="KW-0133">Cell shape</keyword>
<evidence type="ECO:0000256" key="5">
    <source>
        <dbReference type="ARBA" id="ARBA00023316"/>
    </source>
</evidence>
<reference evidence="9" key="1">
    <citation type="submission" date="2016-09" db="EMBL/GenBank/DDBJ databases">
        <title>Draft genome sequence of a novel species of the family Streptococcaceae isolated from flowers.</title>
        <authorList>
            <person name="Chuah L.-O."/>
            <person name="Yap K.-P."/>
            <person name="Thong K.L."/>
            <person name="Liong M.T."/>
            <person name="Ahmad R."/>
            <person name="Rusul G."/>
        </authorList>
    </citation>
    <scope>NUCLEOTIDE SEQUENCE [LARGE SCALE GENOMIC DNA]</scope>
    <source>
        <strain evidence="9">DF1</strain>
    </source>
</reference>
<dbReference type="PANTHER" id="PTHR35800:SF1">
    <property type="entry name" value="RNA-BINDING PROTEIN KHPB"/>
    <property type="match status" value="1"/>
</dbReference>
<dbReference type="InterPro" id="IPR039247">
    <property type="entry name" value="KhpB"/>
</dbReference>
<dbReference type="EMBL" id="MKIR01000022">
    <property type="protein sequence ID" value="OFI49043.1"/>
    <property type="molecule type" value="Genomic_DNA"/>
</dbReference>
<evidence type="ECO:0000256" key="3">
    <source>
        <dbReference type="ARBA" id="ARBA00022960"/>
    </source>
</evidence>
<keyword evidence="5 6" id="KW-0961">Cell wall biogenesis/degradation</keyword>
<dbReference type="NCBIfam" id="NF041568">
    <property type="entry name" value="Jag_EloR"/>
    <property type="match status" value="1"/>
</dbReference>
<dbReference type="Gene3D" id="3.30.300.20">
    <property type="match status" value="1"/>
</dbReference>
<dbReference type="InterPro" id="IPR038247">
    <property type="entry name" value="Jag_N_dom_sf"/>
</dbReference>
<organism evidence="8 9">
    <name type="scientific">Floricoccus tropicus</name>
    <dbReference type="NCBI Taxonomy" id="1859473"/>
    <lineage>
        <taxon>Bacteria</taxon>
        <taxon>Bacillati</taxon>
        <taxon>Bacillota</taxon>
        <taxon>Bacilli</taxon>
        <taxon>Lactobacillales</taxon>
        <taxon>Streptococcaceae</taxon>
        <taxon>Floricoccus</taxon>
    </lineage>
</organism>
<dbReference type="Gene3D" id="3.30.30.80">
    <property type="entry name" value="probable RNA-binding protein from clostridium symbiosum atcc 14940"/>
    <property type="match status" value="1"/>
</dbReference>
<gene>
    <name evidence="6" type="primary">khpB</name>
    <name evidence="6" type="synonym">eloR</name>
    <name evidence="8" type="ORF">BG261_05115</name>
</gene>
<dbReference type="GO" id="GO:0003723">
    <property type="term" value="F:RNA binding"/>
    <property type="evidence" value="ECO:0007669"/>
    <property type="project" value="UniProtKB-UniRule"/>
</dbReference>
<feature type="domain" description="R3H" evidence="7">
    <location>
        <begin position="253"/>
        <end position="318"/>
    </location>
</feature>
<evidence type="ECO:0000259" key="7">
    <source>
        <dbReference type="PROSITE" id="PS51061"/>
    </source>
</evidence>
<keyword evidence="1 6" id="KW-0963">Cytoplasm</keyword>
<dbReference type="OrthoDB" id="9794483at2"/>
<dbReference type="GO" id="GO:0008360">
    <property type="term" value="P:regulation of cell shape"/>
    <property type="evidence" value="ECO:0007669"/>
    <property type="project" value="UniProtKB-KW"/>
</dbReference>
<dbReference type="SUPFAM" id="SSF82708">
    <property type="entry name" value="R3H domain"/>
    <property type="match status" value="1"/>
</dbReference>
<keyword evidence="9" id="KW-1185">Reference proteome</keyword>
<dbReference type="Proteomes" id="UP000178622">
    <property type="component" value="Unassembled WGS sequence"/>
</dbReference>
<dbReference type="AlphaFoldDB" id="A0A1E8GN35"/>
<evidence type="ECO:0000256" key="4">
    <source>
        <dbReference type="ARBA" id="ARBA00023186"/>
    </source>
</evidence>
<dbReference type="Gene3D" id="3.30.1370.50">
    <property type="entry name" value="R3H-like domain"/>
    <property type="match status" value="1"/>
</dbReference>
<comment type="caution">
    <text evidence="6">Lacks conserved residue(s) required for the propagation of feature annotation.</text>
</comment>
<dbReference type="InterPro" id="IPR032782">
    <property type="entry name" value="KhpB_N"/>
</dbReference>
<dbReference type="SMART" id="SM00393">
    <property type="entry name" value="R3H"/>
    <property type="match status" value="1"/>
</dbReference>
<evidence type="ECO:0000256" key="1">
    <source>
        <dbReference type="ARBA" id="ARBA00022490"/>
    </source>
</evidence>
<dbReference type="PROSITE" id="PS51061">
    <property type="entry name" value="R3H"/>
    <property type="match status" value="1"/>
</dbReference>
<comment type="similarity">
    <text evidence="6">Belongs to the KhpB RNA-binding protein family.</text>
</comment>
<dbReference type="Pfam" id="PF14804">
    <property type="entry name" value="Jag_N"/>
    <property type="match status" value="1"/>
</dbReference>
<dbReference type="InterPro" id="IPR015946">
    <property type="entry name" value="KH_dom-like_a/b"/>
</dbReference>
<dbReference type="InterPro" id="IPR001374">
    <property type="entry name" value="R3H_dom"/>
</dbReference>
<keyword evidence="4 6" id="KW-0143">Chaperone</keyword>
<sequence length="318" mass="35652">MAIFTGETVEKAIERGLARLGVSREKVHIEIEQHEKKGFLGFGVKRARVNIDIISEETQLKADRLAIRGTNQKMLGGQEVKSSKDATVELSKVIKAVRQAEKEAGQSLSDEEKQLILEGSRNIKNEDSIVSEEILGDIDNTDENELVSDLHVIEPEVEQESNSKPNNQSIEVSKISQYLLDITKEMGISASVESYYDEELDNIVFNLTSEQDGLLIGKHGKILQSLQLIAQAYASTLFDNYLKITVDVAGYLDKRQAFLKSLARNAIEKAKKGEIAYINDLQSFERKIIHSIVSKEPGISSHSEGQDSRRYIVIRKEY</sequence>
<dbReference type="GO" id="GO:0005737">
    <property type="term" value="C:cytoplasm"/>
    <property type="evidence" value="ECO:0007669"/>
    <property type="project" value="UniProtKB-SubCell"/>
</dbReference>
<name>A0A1E8GN35_9LACT</name>
<dbReference type="RefSeq" id="WP_070792701.1">
    <property type="nucleotide sequence ID" value="NZ_MKIR01000022.1"/>
</dbReference>
<evidence type="ECO:0000313" key="8">
    <source>
        <dbReference type="EMBL" id="OFI49043.1"/>
    </source>
</evidence>
<dbReference type="CDD" id="cd02414">
    <property type="entry name" value="KH-II_Jag"/>
    <property type="match status" value="1"/>
</dbReference>
<comment type="subunit">
    <text evidence="6">Forms a complex with KhpA.</text>
</comment>
<comment type="domain">
    <text evidence="6">Has an N-terminal Jag-N domain and 2 RNA-binding domains (KH and R3H).</text>
</comment>
<dbReference type="CDD" id="cd02644">
    <property type="entry name" value="R3H_jag"/>
    <property type="match status" value="1"/>
</dbReference>
<dbReference type="GO" id="GO:0071555">
    <property type="term" value="P:cell wall organization"/>
    <property type="evidence" value="ECO:0007669"/>
    <property type="project" value="UniProtKB-KW"/>
</dbReference>
<dbReference type="Pfam" id="PF13083">
    <property type="entry name" value="KH_KhpA-B"/>
    <property type="match status" value="1"/>
</dbReference>
<dbReference type="GO" id="GO:0009252">
    <property type="term" value="P:peptidoglycan biosynthetic process"/>
    <property type="evidence" value="ECO:0007669"/>
    <property type="project" value="UniProtKB-UniRule"/>
</dbReference>
<comment type="subcellular location">
    <subcellularLocation>
        <location evidence="6">Cytoplasm</location>
    </subcellularLocation>
</comment>
<evidence type="ECO:0000313" key="9">
    <source>
        <dbReference type="Proteomes" id="UP000178622"/>
    </source>
</evidence>
<comment type="caution">
    <text evidence="8">The sequence shown here is derived from an EMBL/GenBank/DDBJ whole genome shotgun (WGS) entry which is preliminary data.</text>
</comment>
<comment type="function">
    <text evidence="6">A probable RNA chaperone. Forms a complex with KhpA which binds to cellular RNA and controls its expression. Plays a role in peptidoglycan (PG) homeostasis and cell length regulation.</text>
</comment>
<keyword evidence="2 6" id="KW-0694">RNA-binding</keyword>
<dbReference type="HAMAP" id="MF_00867">
    <property type="entry name" value="KhpB"/>
    <property type="match status" value="1"/>
</dbReference>
<evidence type="ECO:0000256" key="2">
    <source>
        <dbReference type="ARBA" id="ARBA00022884"/>
    </source>
</evidence>
<dbReference type="PANTHER" id="PTHR35800">
    <property type="entry name" value="PROTEIN JAG"/>
    <property type="match status" value="1"/>
</dbReference>